<evidence type="ECO:0000313" key="3">
    <source>
        <dbReference type="Proteomes" id="UP001151002"/>
    </source>
</evidence>
<sequence length="94" mass="9395">MSAGDAMSTGDAMSAGDAISAGDAMSAGCALTEFLRVGRPGRVPLRACCVAALLADGRGCPSWPVGRASIGDHEPADRHEAVTGRVPATEQAAL</sequence>
<dbReference type="EMBL" id="JAPNTZ010000002">
    <property type="protein sequence ID" value="MCY1137401.1"/>
    <property type="molecule type" value="Genomic_DNA"/>
</dbReference>
<dbReference type="Proteomes" id="UP001151002">
    <property type="component" value="Unassembled WGS sequence"/>
</dbReference>
<organism evidence="2 3">
    <name type="scientific">Paractinoplanes pyxinae</name>
    <dbReference type="NCBI Taxonomy" id="2997416"/>
    <lineage>
        <taxon>Bacteria</taxon>
        <taxon>Bacillati</taxon>
        <taxon>Actinomycetota</taxon>
        <taxon>Actinomycetes</taxon>
        <taxon>Micromonosporales</taxon>
        <taxon>Micromonosporaceae</taxon>
        <taxon>Paractinoplanes</taxon>
    </lineage>
</organism>
<keyword evidence="3" id="KW-1185">Reference proteome</keyword>
<reference evidence="2" key="1">
    <citation type="submission" date="2022-11" db="EMBL/GenBank/DDBJ databases">
        <authorList>
            <person name="Somphong A."/>
            <person name="Phongsopitanun W."/>
        </authorList>
    </citation>
    <scope>NUCLEOTIDE SEQUENCE</scope>
    <source>
        <strain evidence="2">Pm04-4</strain>
    </source>
</reference>
<name>A0ABT4AT30_9ACTN</name>
<evidence type="ECO:0000313" key="2">
    <source>
        <dbReference type="EMBL" id="MCY1137401.1"/>
    </source>
</evidence>
<proteinExistence type="predicted"/>
<comment type="caution">
    <text evidence="2">The sequence shown here is derived from an EMBL/GenBank/DDBJ whole genome shotgun (WGS) entry which is preliminary data.</text>
</comment>
<dbReference type="RefSeq" id="WP_267561354.1">
    <property type="nucleotide sequence ID" value="NZ_JAPNTZ010000002.1"/>
</dbReference>
<feature type="compositionally biased region" description="Basic and acidic residues" evidence="1">
    <location>
        <begin position="70"/>
        <end position="82"/>
    </location>
</feature>
<evidence type="ECO:0000256" key="1">
    <source>
        <dbReference type="SAM" id="MobiDB-lite"/>
    </source>
</evidence>
<protein>
    <submittedName>
        <fullName evidence="2">Uncharacterized protein</fullName>
    </submittedName>
</protein>
<accession>A0ABT4AT30</accession>
<feature type="region of interest" description="Disordered" evidence="1">
    <location>
        <begin position="67"/>
        <end position="94"/>
    </location>
</feature>
<gene>
    <name evidence="2" type="ORF">OWR29_05265</name>
</gene>